<dbReference type="Pfam" id="PF01590">
    <property type="entry name" value="GAF"/>
    <property type="match status" value="1"/>
</dbReference>
<evidence type="ECO:0000256" key="2">
    <source>
        <dbReference type="ARBA" id="ARBA00012438"/>
    </source>
</evidence>
<dbReference type="SUPFAM" id="SSF55874">
    <property type="entry name" value="ATPase domain of HSP90 chaperone/DNA topoisomerase II/histidine kinase"/>
    <property type="match status" value="1"/>
</dbReference>
<accession>A0A1Y5F5N6</accession>
<dbReference type="PANTHER" id="PTHR43065">
    <property type="entry name" value="SENSOR HISTIDINE KINASE"/>
    <property type="match status" value="1"/>
</dbReference>
<dbReference type="InterPro" id="IPR005467">
    <property type="entry name" value="His_kinase_dom"/>
</dbReference>
<dbReference type="EMBL" id="MAAO01000007">
    <property type="protein sequence ID" value="OUR95809.1"/>
    <property type="molecule type" value="Genomic_DNA"/>
</dbReference>
<protein>
    <recommendedName>
        <fullName evidence="2">histidine kinase</fullName>
        <ecNumber evidence="2">2.7.13.3</ecNumber>
    </recommendedName>
</protein>
<sequence>MELTTANDVFSALNSIYLVDQNLTGDDYLKSLVENVAKNLNIQYVFIGRPLSETSSVIKTDFVWGGSEIVDNFEYDLKGTPCENVLSGQRVCIHEENVFSEFPEDLLLKEMGVEAYVGAPIITPDKELIGLFVLLDTKKFDCPEFLKSITEFFANRIGVEISRKRNEEKLSSINRELEEKVEEKTKIIQNTSELMLEQEKLACLGRLMSGIAHEIENPLKLIVNSGSVLDNALVALKKNSESHHMKENDQAIQEIVDANHFITKNSARIQNIVNDILLQSSDDLEIKNHDMKQLIEENVSIAFYASKLKRLDTKLEIIKDFPEQDINLILTTDIQALFLNIFENSFIAIQNTKKNSNNGIVKITITESSSQILITIFDNGDGIPTRIRANIFEPFFTTNTRKKHTGLGLYLVKSIVQKNFGEISIDSVEGEYTKVILSFPKNVL</sequence>
<keyword evidence="3" id="KW-0175">Coiled coil</keyword>
<dbReference type="InterPro" id="IPR036890">
    <property type="entry name" value="HATPase_C_sf"/>
</dbReference>
<dbReference type="PROSITE" id="PS50109">
    <property type="entry name" value="HIS_KIN"/>
    <property type="match status" value="1"/>
</dbReference>
<dbReference type="AlphaFoldDB" id="A0A1Y5F5N6"/>
<dbReference type="EC" id="2.7.13.3" evidence="2"/>
<dbReference type="PRINTS" id="PR00344">
    <property type="entry name" value="BCTRLSENSOR"/>
</dbReference>
<dbReference type="Gene3D" id="3.30.565.10">
    <property type="entry name" value="Histidine kinase-like ATPase, C-terminal domain"/>
    <property type="match status" value="1"/>
</dbReference>
<dbReference type="InterPro" id="IPR004358">
    <property type="entry name" value="Sig_transdc_His_kin-like_C"/>
</dbReference>
<gene>
    <name evidence="5" type="ORF">A9Q84_15010</name>
</gene>
<dbReference type="Gene3D" id="1.10.287.130">
    <property type="match status" value="1"/>
</dbReference>
<comment type="catalytic activity">
    <reaction evidence="1">
        <text>ATP + protein L-histidine = ADP + protein N-phospho-L-histidine.</text>
        <dbReference type="EC" id="2.7.13.3"/>
    </reaction>
</comment>
<feature type="coiled-coil region" evidence="3">
    <location>
        <begin position="163"/>
        <end position="194"/>
    </location>
</feature>
<dbReference type="Gene3D" id="3.30.450.40">
    <property type="match status" value="1"/>
</dbReference>
<reference evidence="6" key="1">
    <citation type="journal article" date="2017" name="Proc. Natl. Acad. Sci. U.S.A.">
        <title>Simulation of Deepwater Horizon oil plume reveals substrate specialization within a complex community of hydrocarbon-degraders.</title>
        <authorList>
            <person name="Hu P."/>
            <person name="Dubinsky E.A."/>
            <person name="Probst A.J."/>
            <person name="Wang J."/>
            <person name="Sieber C.M.K."/>
            <person name="Tom L.M."/>
            <person name="Gardinali P."/>
            <person name="Banfield J.F."/>
            <person name="Atlas R.M."/>
            <person name="Andersen G.L."/>
        </authorList>
    </citation>
    <scope>NUCLEOTIDE SEQUENCE [LARGE SCALE GENOMIC DNA]</scope>
</reference>
<dbReference type="Proteomes" id="UP000196531">
    <property type="component" value="Unassembled WGS sequence"/>
</dbReference>
<dbReference type="InterPro" id="IPR029016">
    <property type="entry name" value="GAF-like_dom_sf"/>
</dbReference>
<evidence type="ECO:0000256" key="3">
    <source>
        <dbReference type="SAM" id="Coils"/>
    </source>
</evidence>
<dbReference type="SUPFAM" id="SSF55781">
    <property type="entry name" value="GAF domain-like"/>
    <property type="match status" value="1"/>
</dbReference>
<dbReference type="Pfam" id="PF02518">
    <property type="entry name" value="HATPase_c"/>
    <property type="match status" value="1"/>
</dbReference>
<dbReference type="InterPro" id="IPR036097">
    <property type="entry name" value="HisK_dim/P_sf"/>
</dbReference>
<dbReference type="SMART" id="SM00387">
    <property type="entry name" value="HATPase_c"/>
    <property type="match status" value="1"/>
</dbReference>
<evidence type="ECO:0000256" key="1">
    <source>
        <dbReference type="ARBA" id="ARBA00000085"/>
    </source>
</evidence>
<dbReference type="CDD" id="cd00075">
    <property type="entry name" value="HATPase"/>
    <property type="match status" value="1"/>
</dbReference>
<evidence type="ECO:0000313" key="6">
    <source>
        <dbReference type="Proteomes" id="UP000196531"/>
    </source>
</evidence>
<comment type="caution">
    <text evidence="5">The sequence shown here is derived from an EMBL/GenBank/DDBJ whole genome shotgun (WGS) entry which is preliminary data.</text>
</comment>
<dbReference type="InterPro" id="IPR003594">
    <property type="entry name" value="HATPase_dom"/>
</dbReference>
<dbReference type="GO" id="GO:0000155">
    <property type="term" value="F:phosphorelay sensor kinase activity"/>
    <property type="evidence" value="ECO:0007669"/>
    <property type="project" value="InterPro"/>
</dbReference>
<proteinExistence type="predicted"/>
<dbReference type="SUPFAM" id="SSF47384">
    <property type="entry name" value="Homodimeric domain of signal transducing histidine kinase"/>
    <property type="match status" value="1"/>
</dbReference>
<evidence type="ECO:0000259" key="4">
    <source>
        <dbReference type="PROSITE" id="PS50109"/>
    </source>
</evidence>
<dbReference type="InterPro" id="IPR003018">
    <property type="entry name" value="GAF"/>
</dbReference>
<feature type="domain" description="Histidine kinase" evidence="4">
    <location>
        <begin position="210"/>
        <end position="443"/>
    </location>
</feature>
<evidence type="ECO:0000313" key="5">
    <source>
        <dbReference type="EMBL" id="OUR95809.1"/>
    </source>
</evidence>
<organism evidence="5 6">
    <name type="scientific">Halobacteriovorax marinus</name>
    <dbReference type="NCBI Taxonomy" id="97084"/>
    <lineage>
        <taxon>Bacteria</taxon>
        <taxon>Pseudomonadati</taxon>
        <taxon>Bdellovibrionota</taxon>
        <taxon>Bacteriovoracia</taxon>
        <taxon>Bacteriovoracales</taxon>
        <taxon>Halobacteriovoraceae</taxon>
        <taxon>Halobacteriovorax</taxon>
    </lineage>
</organism>
<name>A0A1Y5F5N6_9BACT</name>